<keyword evidence="1" id="KW-1133">Transmembrane helix</keyword>
<comment type="caution">
    <text evidence="2">The sequence shown here is derived from an EMBL/GenBank/DDBJ whole genome shotgun (WGS) entry which is preliminary data.</text>
</comment>
<evidence type="ECO:0000313" key="3">
    <source>
        <dbReference type="Proteomes" id="UP000189229"/>
    </source>
</evidence>
<dbReference type="Proteomes" id="UP000189229">
    <property type="component" value="Unassembled WGS sequence"/>
</dbReference>
<dbReference type="EMBL" id="MVBM01000001">
    <property type="protein sequence ID" value="OOK82999.1"/>
    <property type="molecule type" value="Genomic_DNA"/>
</dbReference>
<protein>
    <submittedName>
        <fullName evidence="2">Uncharacterized protein</fullName>
    </submittedName>
</protein>
<dbReference type="AlphaFoldDB" id="A0A1V3XUY2"/>
<feature type="transmembrane region" description="Helical" evidence="1">
    <location>
        <begin position="24"/>
        <end position="45"/>
    </location>
</feature>
<keyword evidence="1" id="KW-0472">Membrane</keyword>
<name>A0A1V3XUY2_MYCKA</name>
<keyword evidence="1" id="KW-0812">Transmembrane</keyword>
<sequence>MYLDMVSGVAEAIIPVSQAPPWEVIVLGTATGAVWMLVLLARFVVVQTGPAVWLEQFSAASVQLLRIWLSGWSDRLLGAVSGRSHR</sequence>
<proteinExistence type="predicted"/>
<accession>A0A1V3XUY2</accession>
<evidence type="ECO:0000256" key="1">
    <source>
        <dbReference type="SAM" id="Phobius"/>
    </source>
</evidence>
<gene>
    <name evidence="2" type="ORF">BZL30_0180</name>
</gene>
<organism evidence="2 3">
    <name type="scientific">Mycobacterium kansasii</name>
    <dbReference type="NCBI Taxonomy" id="1768"/>
    <lineage>
        <taxon>Bacteria</taxon>
        <taxon>Bacillati</taxon>
        <taxon>Actinomycetota</taxon>
        <taxon>Actinomycetes</taxon>
        <taxon>Mycobacteriales</taxon>
        <taxon>Mycobacteriaceae</taxon>
        <taxon>Mycobacterium</taxon>
    </lineage>
</organism>
<reference evidence="2 3" key="1">
    <citation type="submission" date="2017-02" db="EMBL/GenBank/DDBJ databases">
        <title>Complete genome sequences of Mycobacterium kansasii strains isolated from rhesus macaques.</title>
        <authorList>
            <person name="Panda A."/>
            <person name="Nagaraj S."/>
            <person name="Zhao X."/>
            <person name="Tettelin H."/>
            <person name="Detolla L.J."/>
        </authorList>
    </citation>
    <scope>NUCLEOTIDE SEQUENCE [LARGE SCALE GENOMIC DNA]</scope>
    <source>
        <strain evidence="2 3">11-3813</strain>
    </source>
</reference>
<evidence type="ECO:0000313" key="2">
    <source>
        <dbReference type="EMBL" id="OOK82999.1"/>
    </source>
</evidence>